<evidence type="ECO:0000313" key="3">
    <source>
        <dbReference type="EMBL" id="KAF7828075.1"/>
    </source>
</evidence>
<evidence type="ECO:0000256" key="1">
    <source>
        <dbReference type="SAM" id="MobiDB-lite"/>
    </source>
</evidence>
<evidence type="ECO:0000259" key="2">
    <source>
        <dbReference type="SMART" id="SM00360"/>
    </source>
</evidence>
<evidence type="ECO:0000313" key="4">
    <source>
        <dbReference type="Proteomes" id="UP000634136"/>
    </source>
</evidence>
<protein>
    <submittedName>
        <fullName evidence="3">Binding partner of ACD11 1-like</fullName>
    </submittedName>
</protein>
<dbReference type="InterPro" id="IPR000504">
    <property type="entry name" value="RRM_dom"/>
</dbReference>
<dbReference type="EMBL" id="JAAIUW010000006">
    <property type="protein sequence ID" value="KAF7828075.1"/>
    <property type="molecule type" value="Genomic_DNA"/>
</dbReference>
<dbReference type="InterPro" id="IPR035979">
    <property type="entry name" value="RBD_domain_sf"/>
</dbReference>
<dbReference type="PANTHER" id="PTHR32343:SF26">
    <property type="entry name" value="RNA-BINDING (RRM_RBD_RNP MOTIFS) FAMILY PROTEIN"/>
    <property type="match status" value="1"/>
</dbReference>
<feature type="compositionally biased region" description="Basic residues" evidence="1">
    <location>
        <begin position="1"/>
        <end position="13"/>
    </location>
</feature>
<dbReference type="InterPro" id="IPR012677">
    <property type="entry name" value="Nucleotide-bd_a/b_plait_sf"/>
</dbReference>
<dbReference type="Proteomes" id="UP000634136">
    <property type="component" value="Unassembled WGS sequence"/>
</dbReference>
<dbReference type="SMART" id="SM00360">
    <property type="entry name" value="RRM"/>
    <property type="match status" value="1"/>
</dbReference>
<gene>
    <name evidence="3" type="ORF">G2W53_019239</name>
</gene>
<sequence length="258" mass="27583">MNQTKHNSKRQSRHRGELRRPSNTGRRRVTGLSSKTLERDIYDFFAFSGAIENVVIFRPNVYHTSTAYVTFKDADAQETACLLSGETILDQSVCITRWGHYQDEFDSWDGDLDETAPSQPQSSQFATSAGEVVKTMLTRGCVLSKDALAKAKNFDATMTGKVANLSHRIGLTDKISSGVKAVKSVDQKYYVSESAKSAAAATGRSVAAAAAVTGRSVAAAANTVVNSGCFSNGALWLSGALTRASQVAGGLGSRTVKK</sequence>
<name>A0A834TT62_9FABA</name>
<dbReference type="PANTHER" id="PTHR32343">
    <property type="entry name" value="SERINE/ARGININE-RICH SPLICING FACTOR"/>
    <property type="match status" value="1"/>
</dbReference>
<dbReference type="Pfam" id="PF00076">
    <property type="entry name" value="RRM_1"/>
    <property type="match status" value="1"/>
</dbReference>
<reference evidence="3" key="1">
    <citation type="submission" date="2020-09" db="EMBL/GenBank/DDBJ databases">
        <title>Genome-Enabled Discovery of Anthraquinone Biosynthesis in Senna tora.</title>
        <authorList>
            <person name="Kang S.-H."/>
            <person name="Pandey R.P."/>
            <person name="Lee C.-M."/>
            <person name="Sim J.-S."/>
            <person name="Jeong J.-T."/>
            <person name="Choi B.-S."/>
            <person name="Jung M."/>
            <person name="Ginzburg D."/>
            <person name="Zhao K."/>
            <person name="Won S.Y."/>
            <person name="Oh T.-J."/>
            <person name="Yu Y."/>
            <person name="Kim N.-H."/>
            <person name="Lee O.R."/>
            <person name="Lee T.-H."/>
            <person name="Bashyal P."/>
            <person name="Kim T.-S."/>
            <person name="Lee W.-H."/>
            <person name="Kawkins C."/>
            <person name="Kim C.-K."/>
            <person name="Kim J.S."/>
            <person name="Ahn B.O."/>
            <person name="Rhee S.Y."/>
            <person name="Sohng J.K."/>
        </authorList>
    </citation>
    <scope>NUCLEOTIDE SEQUENCE</scope>
    <source>
        <tissue evidence="3">Leaf</tissue>
    </source>
</reference>
<feature type="domain" description="RRM" evidence="2">
    <location>
        <begin position="26"/>
        <end position="97"/>
    </location>
</feature>
<accession>A0A834TT62</accession>
<dbReference type="AlphaFoldDB" id="A0A834TT62"/>
<dbReference type="GO" id="GO:0003723">
    <property type="term" value="F:RNA binding"/>
    <property type="evidence" value="ECO:0007669"/>
    <property type="project" value="InterPro"/>
</dbReference>
<organism evidence="3 4">
    <name type="scientific">Senna tora</name>
    <dbReference type="NCBI Taxonomy" id="362788"/>
    <lineage>
        <taxon>Eukaryota</taxon>
        <taxon>Viridiplantae</taxon>
        <taxon>Streptophyta</taxon>
        <taxon>Embryophyta</taxon>
        <taxon>Tracheophyta</taxon>
        <taxon>Spermatophyta</taxon>
        <taxon>Magnoliopsida</taxon>
        <taxon>eudicotyledons</taxon>
        <taxon>Gunneridae</taxon>
        <taxon>Pentapetalae</taxon>
        <taxon>rosids</taxon>
        <taxon>fabids</taxon>
        <taxon>Fabales</taxon>
        <taxon>Fabaceae</taxon>
        <taxon>Caesalpinioideae</taxon>
        <taxon>Cassia clade</taxon>
        <taxon>Senna</taxon>
    </lineage>
</organism>
<dbReference type="Gene3D" id="3.30.70.330">
    <property type="match status" value="1"/>
</dbReference>
<keyword evidence="4" id="KW-1185">Reference proteome</keyword>
<comment type="caution">
    <text evidence="3">The sequence shown here is derived from an EMBL/GenBank/DDBJ whole genome shotgun (WGS) entry which is preliminary data.</text>
</comment>
<proteinExistence type="predicted"/>
<dbReference type="SUPFAM" id="SSF54928">
    <property type="entry name" value="RNA-binding domain, RBD"/>
    <property type="match status" value="1"/>
</dbReference>
<feature type="region of interest" description="Disordered" evidence="1">
    <location>
        <begin position="1"/>
        <end position="31"/>
    </location>
</feature>
<dbReference type="OrthoDB" id="7763451at2759"/>